<sequence length="426" mass="46593">MAQDYNEYLAVQVLNEQQFISYRNLSRALKVHSNLAKQMLFDFHRKQNSKKPGSVHATYILSGTKTIAQTSPVQSQSQQDGDDSILQSSPLLPSSSMQPQDHESEAIVRMHSVMLVREEHLEEARKRFESISGIHIYSLQPSTVGDIQVLTDCNRRVAAEHAGEDPMKEWKQYGVIQNKEVRRRAKGGVPPKVVAPAKPAAAKPASAKAAAPAASSRAATPSAEAKPAEKIVPASKFDTTRKPAKKNDSSIFKSFAKGTANAKRKAEESQEAAAAAEKEDVAMGGFSDDDDDDAGSGLPEELAEVKEPTGESKNDRKARLEAMMDAEDEEMEDRRATPGTATPTEAKEEPTETLTVENGRRRGRRRVMKKKTVKDEDGYLEAVWESFSEDEPAPKKAKVQVAASTKAVKKGGKPGQGNIMSFFGKK</sequence>
<dbReference type="Pfam" id="PF09507">
    <property type="entry name" value="CDC27"/>
    <property type="match status" value="1"/>
</dbReference>
<protein>
    <recommendedName>
        <fullName evidence="2">DNA polymerase delta subunit 3</fullName>
    </recommendedName>
</protein>
<dbReference type="HOGENOM" id="CLU_047736_0_0_1"/>
<dbReference type="GeneID" id="13402578"/>
<gene>
    <name evidence="6" type="ORF">MYCGRDRAFT_87430</name>
</gene>
<dbReference type="STRING" id="336722.F9XJ93"/>
<dbReference type="KEGG" id="ztr:MYCGRDRAFT_87430"/>
<dbReference type="PANTHER" id="PTHR17598:SF13">
    <property type="entry name" value="DNA POLYMERASE DELTA SUBUNIT 3"/>
    <property type="match status" value="1"/>
</dbReference>
<dbReference type="GO" id="GO:0006297">
    <property type="term" value="P:nucleotide-excision repair, DNA gap filling"/>
    <property type="evidence" value="ECO:0007669"/>
    <property type="project" value="TreeGrafter"/>
</dbReference>
<dbReference type="InParanoid" id="F9XJ93"/>
<feature type="region of interest" description="Disordered" evidence="5">
    <location>
        <begin position="70"/>
        <end position="102"/>
    </location>
</feature>
<feature type="compositionally biased region" description="Basic and acidic residues" evidence="5">
    <location>
        <begin position="303"/>
        <end position="322"/>
    </location>
</feature>
<feature type="compositionally biased region" description="Low complexity" evidence="5">
    <location>
        <begin position="189"/>
        <end position="225"/>
    </location>
</feature>
<evidence type="ECO:0000256" key="4">
    <source>
        <dbReference type="ARBA" id="ARBA00023242"/>
    </source>
</evidence>
<evidence type="ECO:0000256" key="2">
    <source>
        <dbReference type="ARBA" id="ARBA00017589"/>
    </source>
</evidence>
<comment type="subcellular location">
    <subcellularLocation>
        <location evidence="1">Nucleus</location>
    </subcellularLocation>
</comment>
<dbReference type="RefSeq" id="XP_003849781.1">
    <property type="nucleotide sequence ID" value="XM_003849733.1"/>
</dbReference>
<dbReference type="eggNOG" id="ENOG502S6S5">
    <property type="taxonomic scope" value="Eukaryota"/>
</dbReference>
<proteinExistence type="predicted"/>
<evidence type="ECO:0000256" key="3">
    <source>
        <dbReference type="ARBA" id="ARBA00022705"/>
    </source>
</evidence>
<dbReference type="GO" id="GO:0043625">
    <property type="term" value="C:delta DNA polymerase complex"/>
    <property type="evidence" value="ECO:0007669"/>
    <property type="project" value="InterPro"/>
</dbReference>
<dbReference type="EMBL" id="CM001204">
    <property type="protein sequence ID" value="EGP84757.1"/>
    <property type="molecule type" value="Genomic_DNA"/>
</dbReference>
<dbReference type="OrthoDB" id="514823at2759"/>
<feature type="compositionally biased region" description="Low complexity" evidence="5">
    <location>
        <begin position="74"/>
        <end position="99"/>
    </location>
</feature>
<dbReference type="InterPro" id="IPR041913">
    <property type="entry name" value="POLD3_sf"/>
</dbReference>
<evidence type="ECO:0000256" key="1">
    <source>
        <dbReference type="ARBA" id="ARBA00004123"/>
    </source>
</evidence>
<evidence type="ECO:0000313" key="7">
    <source>
        <dbReference type="Proteomes" id="UP000008062"/>
    </source>
</evidence>
<dbReference type="GO" id="GO:0003887">
    <property type="term" value="F:DNA-directed DNA polymerase activity"/>
    <property type="evidence" value="ECO:0007669"/>
    <property type="project" value="TreeGrafter"/>
</dbReference>
<dbReference type="PANTHER" id="PTHR17598">
    <property type="entry name" value="DNA POLYMERASE DELTA SUBUNIT 3"/>
    <property type="match status" value="1"/>
</dbReference>
<reference evidence="6 7" key="1">
    <citation type="journal article" date="2011" name="PLoS Genet.">
        <title>Finished genome of the fungal wheat pathogen Mycosphaerella graminicola reveals dispensome structure, chromosome plasticity, and stealth pathogenesis.</title>
        <authorList>
            <person name="Goodwin S.B."/>
            <person name="Ben M'barek S."/>
            <person name="Dhillon B."/>
            <person name="Wittenberg A.H.J."/>
            <person name="Crane C.F."/>
            <person name="Hane J.K."/>
            <person name="Foster A.J."/>
            <person name="Van der Lee T.A.J."/>
            <person name="Grimwood J."/>
            <person name="Aerts A."/>
            <person name="Antoniw J."/>
            <person name="Bailey A."/>
            <person name="Bluhm B."/>
            <person name="Bowler J."/>
            <person name="Bristow J."/>
            <person name="van der Burgt A."/>
            <person name="Canto-Canche B."/>
            <person name="Churchill A.C.L."/>
            <person name="Conde-Ferraez L."/>
            <person name="Cools H.J."/>
            <person name="Coutinho P.M."/>
            <person name="Csukai M."/>
            <person name="Dehal P."/>
            <person name="De Wit P."/>
            <person name="Donzelli B."/>
            <person name="van de Geest H.C."/>
            <person name="van Ham R.C.H.J."/>
            <person name="Hammond-Kosack K.E."/>
            <person name="Henrissat B."/>
            <person name="Kilian A."/>
            <person name="Kobayashi A.K."/>
            <person name="Koopmann E."/>
            <person name="Kourmpetis Y."/>
            <person name="Kuzniar A."/>
            <person name="Lindquist E."/>
            <person name="Lombard V."/>
            <person name="Maliepaard C."/>
            <person name="Martins N."/>
            <person name="Mehrabi R."/>
            <person name="Nap J.P.H."/>
            <person name="Ponomarenko A."/>
            <person name="Rudd J.J."/>
            <person name="Salamov A."/>
            <person name="Schmutz J."/>
            <person name="Schouten H.J."/>
            <person name="Shapiro H."/>
            <person name="Stergiopoulos I."/>
            <person name="Torriani S.F.F."/>
            <person name="Tu H."/>
            <person name="de Vries R.P."/>
            <person name="Waalwijk C."/>
            <person name="Ware S.B."/>
            <person name="Wiebenga A."/>
            <person name="Zwiers L.-H."/>
            <person name="Oliver R.P."/>
            <person name="Grigoriev I.V."/>
            <person name="Kema G.H.J."/>
        </authorList>
    </citation>
    <scope>NUCLEOTIDE SEQUENCE [LARGE SCALE GENOMIC DNA]</scope>
    <source>
        <strain evidence="7">CBS 115943 / IPO323</strain>
    </source>
</reference>
<feature type="compositionally biased region" description="Basic and acidic residues" evidence="5">
    <location>
        <begin position="238"/>
        <end position="248"/>
    </location>
</feature>
<dbReference type="Gene3D" id="3.90.1030.20">
    <property type="entry name" value="DNA polymerase delta, p66 (Cdc27) subunit, wHTH domain"/>
    <property type="match status" value="1"/>
</dbReference>
<evidence type="ECO:0000256" key="5">
    <source>
        <dbReference type="SAM" id="MobiDB-lite"/>
    </source>
</evidence>
<keyword evidence="7" id="KW-1185">Reference proteome</keyword>
<dbReference type="GO" id="GO:0006271">
    <property type="term" value="P:DNA strand elongation involved in DNA replication"/>
    <property type="evidence" value="ECO:0007669"/>
    <property type="project" value="TreeGrafter"/>
</dbReference>
<keyword evidence="3" id="KW-0235">DNA replication</keyword>
<evidence type="ECO:0000313" key="6">
    <source>
        <dbReference type="EMBL" id="EGP84757.1"/>
    </source>
</evidence>
<name>F9XJ93_ZYMTI</name>
<dbReference type="AlphaFoldDB" id="F9XJ93"/>
<organism evidence="6 7">
    <name type="scientific">Zymoseptoria tritici (strain CBS 115943 / IPO323)</name>
    <name type="common">Speckled leaf blotch fungus</name>
    <name type="synonym">Septoria tritici</name>
    <dbReference type="NCBI Taxonomy" id="336722"/>
    <lineage>
        <taxon>Eukaryota</taxon>
        <taxon>Fungi</taxon>
        <taxon>Dikarya</taxon>
        <taxon>Ascomycota</taxon>
        <taxon>Pezizomycotina</taxon>
        <taxon>Dothideomycetes</taxon>
        <taxon>Dothideomycetidae</taxon>
        <taxon>Mycosphaerellales</taxon>
        <taxon>Mycosphaerellaceae</taxon>
        <taxon>Zymoseptoria</taxon>
    </lineage>
</organism>
<accession>F9XJ93</accession>
<feature type="region of interest" description="Disordered" evidence="5">
    <location>
        <begin position="184"/>
        <end position="363"/>
    </location>
</feature>
<dbReference type="InterPro" id="IPR019038">
    <property type="entry name" value="POLD3"/>
</dbReference>
<dbReference type="GO" id="GO:1904161">
    <property type="term" value="P:DNA synthesis involved in UV-damage excision repair"/>
    <property type="evidence" value="ECO:0007669"/>
    <property type="project" value="TreeGrafter"/>
</dbReference>
<keyword evidence="4" id="KW-0539">Nucleus</keyword>
<dbReference type="Proteomes" id="UP000008062">
    <property type="component" value="Chromosome 9"/>
</dbReference>
<dbReference type="OMA" id="QMLYDFH"/>